<dbReference type="EMBL" id="KN834085">
    <property type="protein sequence ID" value="KIK12413.1"/>
    <property type="molecule type" value="Genomic_DNA"/>
</dbReference>
<dbReference type="AlphaFoldDB" id="A0A0C9YX07"/>
<proteinExistence type="predicted"/>
<accession>A0A0C9YX07</accession>
<feature type="compositionally biased region" description="Polar residues" evidence="1">
    <location>
        <begin position="105"/>
        <end position="124"/>
    </location>
</feature>
<dbReference type="HOGENOM" id="CLU_900511_0_0_1"/>
<keyword evidence="3" id="KW-1185">Reference proteome</keyword>
<evidence type="ECO:0000313" key="2">
    <source>
        <dbReference type="EMBL" id="KIK12413.1"/>
    </source>
</evidence>
<gene>
    <name evidence="2" type="ORF">PISMIDRAFT_120957</name>
</gene>
<organism evidence="2 3">
    <name type="scientific">Pisolithus microcarpus 441</name>
    <dbReference type="NCBI Taxonomy" id="765257"/>
    <lineage>
        <taxon>Eukaryota</taxon>
        <taxon>Fungi</taxon>
        <taxon>Dikarya</taxon>
        <taxon>Basidiomycota</taxon>
        <taxon>Agaricomycotina</taxon>
        <taxon>Agaricomycetes</taxon>
        <taxon>Agaricomycetidae</taxon>
        <taxon>Boletales</taxon>
        <taxon>Sclerodermatineae</taxon>
        <taxon>Pisolithaceae</taxon>
        <taxon>Pisolithus</taxon>
    </lineage>
</organism>
<protein>
    <submittedName>
        <fullName evidence="2">Uncharacterized protein</fullName>
    </submittedName>
</protein>
<evidence type="ECO:0000256" key="1">
    <source>
        <dbReference type="SAM" id="MobiDB-lite"/>
    </source>
</evidence>
<dbReference type="OrthoDB" id="2654955at2759"/>
<feature type="region of interest" description="Disordered" evidence="1">
    <location>
        <begin position="82"/>
        <end position="124"/>
    </location>
</feature>
<name>A0A0C9YX07_9AGAM</name>
<feature type="region of interest" description="Disordered" evidence="1">
    <location>
        <begin position="1"/>
        <end position="64"/>
    </location>
</feature>
<evidence type="ECO:0000313" key="3">
    <source>
        <dbReference type="Proteomes" id="UP000054018"/>
    </source>
</evidence>
<feature type="compositionally biased region" description="Acidic residues" evidence="1">
    <location>
        <begin position="86"/>
        <end position="95"/>
    </location>
</feature>
<dbReference type="Proteomes" id="UP000054018">
    <property type="component" value="Unassembled WGS sequence"/>
</dbReference>
<sequence>MARGCRTKQPTPDSPEPPPPAALRHPVVIPEPGPAQHVLSAHQPSQPATEARPPHNRRPPACYRSPLLVDSNMQESEYFNINDITDNGEDDDEEPPVPRARAAPSQNTVDTVNSTLTDPLATGTQPKPWSALDIHHFFKKHKGEHTVCMPCENMKAQNPGQFPPDRMYTYSAATSNTSLRFHIEKYHLEEFLAEAECQGWVVQIDSVRAVFSIGYNYATLREVLSHPNISIRLLPPAPPPRPSDQLPVFSGPRPPPLGAGLPPFSISALHRYLVRFIVADDQVSDYRSSLLQLVDVLMSLIVSQHHRVS</sequence>
<reference evidence="2 3" key="1">
    <citation type="submission" date="2014-04" db="EMBL/GenBank/DDBJ databases">
        <authorList>
            <consortium name="DOE Joint Genome Institute"/>
            <person name="Kuo A."/>
            <person name="Kohler A."/>
            <person name="Costa M.D."/>
            <person name="Nagy L.G."/>
            <person name="Floudas D."/>
            <person name="Copeland A."/>
            <person name="Barry K.W."/>
            <person name="Cichocki N."/>
            <person name="Veneault-Fourrey C."/>
            <person name="LaButti K."/>
            <person name="Lindquist E.A."/>
            <person name="Lipzen A."/>
            <person name="Lundell T."/>
            <person name="Morin E."/>
            <person name="Murat C."/>
            <person name="Sun H."/>
            <person name="Tunlid A."/>
            <person name="Henrissat B."/>
            <person name="Grigoriev I.V."/>
            <person name="Hibbett D.S."/>
            <person name="Martin F."/>
            <person name="Nordberg H.P."/>
            <person name="Cantor M.N."/>
            <person name="Hua S.X."/>
        </authorList>
    </citation>
    <scope>NUCLEOTIDE SEQUENCE [LARGE SCALE GENOMIC DNA]</scope>
    <source>
        <strain evidence="2 3">441</strain>
    </source>
</reference>
<feature type="compositionally biased region" description="Pro residues" evidence="1">
    <location>
        <begin position="12"/>
        <end position="21"/>
    </location>
</feature>
<reference evidence="3" key="2">
    <citation type="submission" date="2015-01" db="EMBL/GenBank/DDBJ databases">
        <title>Evolutionary Origins and Diversification of the Mycorrhizal Mutualists.</title>
        <authorList>
            <consortium name="DOE Joint Genome Institute"/>
            <consortium name="Mycorrhizal Genomics Consortium"/>
            <person name="Kohler A."/>
            <person name="Kuo A."/>
            <person name="Nagy L.G."/>
            <person name="Floudas D."/>
            <person name="Copeland A."/>
            <person name="Barry K.W."/>
            <person name="Cichocki N."/>
            <person name="Veneault-Fourrey C."/>
            <person name="LaButti K."/>
            <person name="Lindquist E.A."/>
            <person name="Lipzen A."/>
            <person name="Lundell T."/>
            <person name="Morin E."/>
            <person name="Murat C."/>
            <person name="Riley R."/>
            <person name="Ohm R."/>
            <person name="Sun H."/>
            <person name="Tunlid A."/>
            <person name="Henrissat B."/>
            <person name="Grigoriev I.V."/>
            <person name="Hibbett D.S."/>
            <person name="Martin F."/>
        </authorList>
    </citation>
    <scope>NUCLEOTIDE SEQUENCE [LARGE SCALE GENOMIC DNA]</scope>
    <source>
        <strain evidence="3">441</strain>
    </source>
</reference>